<feature type="non-terminal residue" evidence="4">
    <location>
        <position position="1"/>
    </location>
</feature>
<evidence type="ECO:0000313" key="5">
    <source>
        <dbReference type="Proteomes" id="UP000806378"/>
    </source>
</evidence>
<dbReference type="OrthoDB" id="494827at2759"/>
<comment type="similarity">
    <text evidence="1">Belongs to the actin-binding proteins ADF family.</text>
</comment>
<dbReference type="SUPFAM" id="SSF55753">
    <property type="entry name" value="Actin depolymerizing proteins"/>
    <property type="match status" value="1"/>
</dbReference>
<evidence type="ECO:0000256" key="2">
    <source>
        <dbReference type="ARBA" id="ARBA00023203"/>
    </source>
</evidence>
<sequence>QKEIVVDEKSTDDDYSSFREKLLASKSKDKRGKEGKGARYVVYDFQYEAEGGAGLRNKIAFISWIPDDSPMLVRMTYSSSKESLKRALNGLAVDIQANDEDDIEYDTIITKVQKGR</sequence>
<accession>A0A8T0CIM3</accession>
<dbReference type="Gramene" id="rna-gnl|WGS:JABURB|Cocit.L0627.1">
    <property type="protein sequence ID" value="cds-KAF7845799.1"/>
    <property type="gene ID" value="gene-BT93_L0627"/>
</dbReference>
<keyword evidence="2" id="KW-0009">Actin-binding</keyword>
<feature type="domain" description="ADF-H" evidence="3">
    <location>
        <begin position="1"/>
        <end position="113"/>
    </location>
</feature>
<dbReference type="SMART" id="SM00102">
    <property type="entry name" value="ADF"/>
    <property type="match status" value="1"/>
</dbReference>
<name>A0A8T0CIM3_CORYI</name>
<dbReference type="Proteomes" id="UP000806378">
    <property type="component" value="Unassembled WGS sequence"/>
</dbReference>
<dbReference type="Pfam" id="PF00241">
    <property type="entry name" value="Cofilin_ADF"/>
    <property type="match status" value="1"/>
</dbReference>
<dbReference type="PANTHER" id="PTHR11913">
    <property type="entry name" value="COFILIN-RELATED"/>
    <property type="match status" value="1"/>
</dbReference>
<proteinExistence type="inferred from homology"/>
<dbReference type="InterPro" id="IPR002108">
    <property type="entry name" value="ADF-H"/>
</dbReference>
<dbReference type="GO" id="GO:0015629">
    <property type="term" value="C:actin cytoskeleton"/>
    <property type="evidence" value="ECO:0007669"/>
    <property type="project" value="InterPro"/>
</dbReference>
<dbReference type="GO" id="GO:0003779">
    <property type="term" value="F:actin binding"/>
    <property type="evidence" value="ECO:0007669"/>
    <property type="project" value="UniProtKB-KW"/>
</dbReference>
<comment type="caution">
    <text evidence="4">The sequence shown here is derived from an EMBL/GenBank/DDBJ whole genome shotgun (WGS) entry which is preliminary data.</text>
</comment>
<dbReference type="InterPro" id="IPR029006">
    <property type="entry name" value="ADF-H/Gelsolin-like_dom_sf"/>
</dbReference>
<evidence type="ECO:0000256" key="1">
    <source>
        <dbReference type="ARBA" id="ARBA00006844"/>
    </source>
</evidence>
<dbReference type="AlphaFoldDB" id="A0A8T0CIM3"/>
<dbReference type="Gene3D" id="3.40.20.10">
    <property type="entry name" value="Severin"/>
    <property type="match status" value="1"/>
</dbReference>
<keyword evidence="5" id="KW-1185">Reference proteome</keyword>
<dbReference type="EMBL" id="MU100186">
    <property type="protein sequence ID" value="KAF7845799.1"/>
    <property type="molecule type" value="Genomic_DNA"/>
</dbReference>
<evidence type="ECO:0000313" key="4">
    <source>
        <dbReference type="EMBL" id="KAF7845799.1"/>
    </source>
</evidence>
<organism evidence="4 5">
    <name type="scientific">Corymbia citriodora subsp. variegata</name>
    <dbReference type="NCBI Taxonomy" id="360336"/>
    <lineage>
        <taxon>Eukaryota</taxon>
        <taxon>Viridiplantae</taxon>
        <taxon>Streptophyta</taxon>
        <taxon>Embryophyta</taxon>
        <taxon>Tracheophyta</taxon>
        <taxon>Spermatophyta</taxon>
        <taxon>Magnoliopsida</taxon>
        <taxon>eudicotyledons</taxon>
        <taxon>Gunneridae</taxon>
        <taxon>Pentapetalae</taxon>
        <taxon>rosids</taxon>
        <taxon>malvids</taxon>
        <taxon>Myrtales</taxon>
        <taxon>Myrtaceae</taxon>
        <taxon>Myrtoideae</taxon>
        <taxon>Eucalypteae</taxon>
        <taxon>Corymbia</taxon>
    </lineage>
</organism>
<protein>
    <recommendedName>
        <fullName evidence="3">ADF-H domain-containing protein</fullName>
    </recommendedName>
</protein>
<gene>
    <name evidence="4" type="ORF">BT93_L0627</name>
</gene>
<evidence type="ECO:0000259" key="3">
    <source>
        <dbReference type="PROSITE" id="PS51263"/>
    </source>
</evidence>
<reference evidence="4" key="1">
    <citation type="submission" date="2020-05" db="EMBL/GenBank/DDBJ databases">
        <title>WGS assembly of Corymbia citriodora subspecies variegata.</title>
        <authorList>
            <person name="Barry K."/>
            <person name="Hundley H."/>
            <person name="Shu S."/>
            <person name="Jenkins J."/>
            <person name="Grimwood J."/>
            <person name="Baten A."/>
        </authorList>
    </citation>
    <scope>NUCLEOTIDE SEQUENCE</scope>
    <source>
        <strain evidence="4">CV2-018</strain>
    </source>
</reference>
<dbReference type="InterPro" id="IPR017904">
    <property type="entry name" value="ADF/Cofilin"/>
</dbReference>
<dbReference type="GO" id="GO:0030042">
    <property type="term" value="P:actin filament depolymerization"/>
    <property type="evidence" value="ECO:0007669"/>
    <property type="project" value="InterPro"/>
</dbReference>
<dbReference type="PROSITE" id="PS51263">
    <property type="entry name" value="ADF_H"/>
    <property type="match status" value="1"/>
</dbReference>